<name>A0A2V2MVB3_9EURY</name>
<proteinExistence type="predicted"/>
<evidence type="ECO:0000313" key="1">
    <source>
        <dbReference type="EMBL" id="PWR70145.1"/>
    </source>
</evidence>
<evidence type="ECO:0000313" key="2">
    <source>
        <dbReference type="Proteomes" id="UP000245657"/>
    </source>
</evidence>
<dbReference type="EMBL" id="QGMY01000016">
    <property type="protein sequence ID" value="PWR70145.1"/>
    <property type="molecule type" value="Genomic_DNA"/>
</dbReference>
<reference evidence="1 2" key="1">
    <citation type="submission" date="2018-05" db="EMBL/GenBank/DDBJ databases">
        <title>Draft genome of Methanospirillum lacunae Ki8-1.</title>
        <authorList>
            <person name="Dueholm M.S."/>
            <person name="Nielsen P.H."/>
            <person name="Bakmann L.F."/>
            <person name="Otzen D.E."/>
        </authorList>
    </citation>
    <scope>NUCLEOTIDE SEQUENCE [LARGE SCALE GENOMIC DNA]</scope>
    <source>
        <strain evidence="1 2">Ki8-1</strain>
    </source>
</reference>
<accession>A0A2V2MVB3</accession>
<protein>
    <recommendedName>
        <fullName evidence="3">Peptidase C-terminal archaeal/bacterial domain-containing protein</fullName>
    </recommendedName>
</protein>
<organism evidence="1 2">
    <name type="scientific">Methanospirillum lacunae</name>
    <dbReference type="NCBI Taxonomy" id="668570"/>
    <lineage>
        <taxon>Archaea</taxon>
        <taxon>Methanobacteriati</taxon>
        <taxon>Methanobacteriota</taxon>
        <taxon>Stenosarchaea group</taxon>
        <taxon>Methanomicrobia</taxon>
        <taxon>Methanomicrobiales</taxon>
        <taxon>Methanospirillaceae</taxon>
        <taxon>Methanospirillum</taxon>
    </lineage>
</organism>
<sequence length="319" mass="34639">MLGEWKMKYISGYLTAAVILVVMAACIAPGSASSGYFWSKSGYLYQGQAATYEIQVDCGAQLVLNAPYGADFDIYAMRSPVGSWPNENYIMAHYDKSETSYNQVKYLNLDKGSWYVVVYSSSGYGQFTLDASNTCTGPNPPYPDPCYGNPNCGGTTCAPAADDVKTGYLNSGEAKTYTYQIMGDRNYIEWILTGPCGNEVIPMAMMSASDVSTMRTSYCGPDFSLYIYKDCDPRYSSCAATRADTSSGSNKYVGITYPTTGSRYYALVYAKNGSGSYTLHARSYKCQSDVIAMMAKPDMVSMMSTATDIEAPVSVLGTS</sequence>
<dbReference type="AlphaFoldDB" id="A0A2V2MVB3"/>
<keyword evidence="2" id="KW-1185">Reference proteome</keyword>
<gene>
    <name evidence="1" type="ORF">DK846_15505</name>
</gene>
<dbReference type="Gene3D" id="2.60.120.380">
    <property type="match status" value="1"/>
</dbReference>
<evidence type="ECO:0008006" key="3">
    <source>
        <dbReference type="Google" id="ProtNLM"/>
    </source>
</evidence>
<dbReference type="Proteomes" id="UP000245657">
    <property type="component" value="Unassembled WGS sequence"/>
</dbReference>
<comment type="caution">
    <text evidence="1">The sequence shown here is derived from an EMBL/GenBank/DDBJ whole genome shotgun (WGS) entry which is preliminary data.</text>
</comment>
<dbReference type="PROSITE" id="PS51257">
    <property type="entry name" value="PROKAR_LIPOPROTEIN"/>
    <property type="match status" value="1"/>
</dbReference>